<dbReference type="AlphaFoldDB" id="A0A9E4K342"/>
<proteinExistence type="predicted"/>
<evidence type="ECO:0000256" key="1">
    <source>
        <dbReference type="SAM" id="MobiDB-lite"/>
    </source>
</evidence>
<evidence type="ECO:0000313" key="2">
    <source>
        <dbReference type="EMBL" id="MCG7938721.1"/>
    </source>
</evidence>
<evidence type="ECO:0000313" key="3">
    <source>
        <dbReference type="Proteomes" id="UP000886687"/>
    </source>
</evidence>
<feature type="region of interest" description="Disordered" evidence="1">
    <location>
        <begin position="206"/>
        <end position="238"/>
    </location>
</feature>
<name>A0A9E4K342_9GAMM</name>
<dbReference type="Proteomes" id="UP000886687">
    <property type="component" value="Unassembled WGS sequence"/>
</dbReference>
<feature type="compositionally biased region" description="Polar residues" evidence="1">
    <location>
        <begin position="222"/>
        <end position="236"/>
    </location>
</feature>
<accession>A0A9E4K342</accession>
<organism evidence="2 3">
    <name type="scientific">Candidatus Thiodiazotropha lotti</name>
    <dbReference type="NCBI Taxonomy" id="2792787"/>
    <lineage>
        <taxon>Bacteria</taxon>
        <taxon>Pseudomonadati</taxon>
        <taxon>Pseudomonadota</taxon>
        <taxon>Gammaproteobacteria</taxon>
        <taxon>Chromatiales</taxon>
        <taxon>Sedimenticolaceae</taxon>
        <taxon>Candidatus Thiodiazotropha</taxon>
    </lineage>
</organism>
<gene>
    <name evidence="2" type="ORF">JAZ04_07665</name>
</gene>
<sequence>MGIGSMVGGVVGGMFGGPIGAQIGSMLGGSLEQMLGGLLKQFGPENVAKGLSNCVMKDSAQNALEKINTGPFPQGLKDQMCEGVSNWLSDNLHSIPAACQDGCTRYYDRVVHNECHNEKLISPNQGQSGGASCTRTEADGGVNLDDADMKACDATNRLDKDKSESKEGKSCGNWLVELAKALADIQTEFLNKAMDNLQTMKDNKAAMDTEQSGQGQGAGNGTAETTTQDDGNTDAQEASRGEFMAAQSEFQANFQMFNMMANMTATSLKSLGEGLTSIARKQ</sequence>
<comment type="caution">
    <text evidence="2">The sequence shown here is derived from an EMBL/GenBank/DDBJ whole genome shotgun (WGS) entry which is preliminary data.</text>
</comment>
<reference evidence="2" key="1">
    <citation type="journal article" date="2021" name="Proc. Natl. Acad. Sci. U.S.A.">
        <title>Global biogeography of chemosynthetic symbionts reveals both localized and globally distributed symbiont groups. .</title>
        <authorList>
            <person name="Osvatic J.T."/>
            <person name="Wilkins L.G.E."/>
            <person name="Leibrecht L."/>
            <person name="Leray M."/>
            <person name="Zauner S."/>
            <person name="Polzin J."/>
            <person name="Camacho Y."/>
            <person name="Gros O."/>
            <person name="van Gils J.A."/>
            <person name="Eisen J.A."/>
            <person name="Petersen J.M."/>
            <person name="Yuen B."/>
        </authorList>
    </citation>
    <scope>NUCLEOTIDE SEQUENCE</scope>
    <source>
        <strain evidence="2">MAGL173</strain>
    </source>
</reference>
<dbReference type="EMBL" id="JAEPDI010000004">
    <property type="protein sequence ID" value="MCG7938721.1"/>
    <property type="molecule type" value="Genomic_DNA"/>
</dbReference>
<protein>
    <submittedName>
        <fullName evidence="2">Uncharacterized protein</fullName>
    </submittedName>
</protein>